<feature type="domain" description="ABC transporter" evidence="4">
    <location>
        <begin position="4"/>
        <end position="244"/>
    </location>
</feature>
<dbReference type="GO" id="GO:0005524">
    <property type="term" value="F:ATP binding"/>
    <property type="evidence" value="ECO:0007669"/>
    <property type="project" value="UniProtKB-KW"/>
</dbReference>
<name>A0A485LTX1_9ZZZZ</name>
<reference evidence="5" key="1">
    <citation type="submission" date="2019-03" db="EMBL/GenBank/DDBJ databases">
        <authorList>
            <person name="Hao L."/>
        </authorList>
    </citation>
    <scope>NUCLEOTIDE SEQUENCE</scope>
</reference>
<dbReference type="GO" id="GO:0016887">
    <property type="term" value="F:ATP hydrolysis activity"/>
    <property type="evidence" value="ECO:0007669"/>
    <property type="project" value="InterPro"/>
</dbReference>
<keyword evidence="1" id="KW-0813">Transport</keyword>
<sequence>MPLFKIENLTYYYPDAPRPALQNINLVIEEGEFLLVVGGSGSGKSSLARLLAGLIPDFYGGRIGGRVLFKGQDIRHVDRRSLAGEVGIVFQDPEKQLVMTGVEGEIAFGLENLSLPQAEMFRRVAEILGFFGLTRHKTEFTASLSGGQKQKLALASVLAMQPRVLILDEPTSQLDPAAAEEFFNLVRQLNEEMNYTIVLVEQRLERCFHLADRVVIMEQGQIVNVSPPGDSAAWQVANNFSYIPPVAAFFACLKAPVVPLTVKEGRRLLNKYKLFPEQEGKQKVIPAGTAGKAPGGRGAPAVEVKGLWFSYPNGRETLRDINLHIAPGEFVALMGENAAGKTTLLKHLAGLLKPWRGKVLVAGLDPLKVKPGQLARVVGYLSQNPGDYLFQDTVEEELGFTLSNLGLPGNGRVEGMLEKMKLTCCRGFNPRDLSSGERQRVALASVMVQGPQLLLLDEPTRGVDYGLKAGLGSLLRKVAVEGTAVLMVTHDVEFAAEYADRIVMLFDGRIACDGPKHEVLCSSMFYAPQLSRLFRDVRSGVLTLREALEFMGIRKIYPGDCDDSLV</sequence>
<evidence type="ECO:0000259" key="4">
    <source>
        <dbReference type="PROSITE" id="PS50893"/>
    </source>
</evidence>
<keyword evidence="2" id="KW-0547">Nucleotide-binding</keyword>
<dbReference type="InterPro" id="IPR017871">
    <property type="entry name" value="ABC_transporter-like_CS"/>
</dbReference>
<dbReference type="PROSITE" id="PS50893">
    <property type="entry name" value="ABC_TRANSPORTER_2"/>
    <property type="match status" value="2"/>
</dbReference>
<dbReference type="GO" id="GO:0042626">
    <property type="term" value="F:ATPase-coupled transmembrane transporter activity"/>
    <property type="evidence" value="ECO:0007669"/>
    <property type="project" value="TreeGrafter"/>
</dbReference>
<dbReference type="EMBL" id="CAADRN010000013">
    <property type="protein sequence ID" value="VFU11292.1"/>
    <property type="molecule type" value="Genomic_DNA"/>
</dbReference>
<dbReference type="GO" id="GO:0043190">
    <property type="term" value="C:ATP-binding cassette (ABC) transporter complex"/>
    <property type="evidence" value="ECO:0007669"/>
    <property type="project" value="TreeGrafter"/>
</dbReference>
<proteinExistence type="predicted"/>
<dbReference type="Gene3D" id="3.40.50.300">
    <property type="entry name" value="P-loop containing nucleotide triphosphate hydrolases"/>
    <property type="match status" value="2"/>
</dbReference>
<dbReference type="InterPro" id="IPR015856">
    <property type="entry name" value="ABC_transpr_CbiO/EcfA_su"/>
</dbReference>
<evidence type="ECO:0000313" key="5">
    <source>
        <dbReference type="EMBL" id="VFU11292.1"/>
    </source>
</evidence>
<dbReference type="InterPro" id="IPR003593">
    <property type="entry name" value="AAA+_ATPase"/>
</dbReference>
<dbReference type="InterPro" id="IPR050095">
    <property type="entry name" value="ECF_ABC_transporter_ATP-bd"/>
</dbReference>
<dbReference type="InterPro" id="IPR027417">
    <property type="entry name" value="P-loop_NTPase"/>
</dbReference>
<feature type="domain" description="ABC transporter" evidence="4">
    <location>
        <begin position="302"/>
        <end position="532"/>
    </location>
</feature>
<gene>
    <name evidence="5" type="primary">CbiO</name>
    <name evidence="5" type="ORF">SCFA_110007</name>
</gene>
<evidence type="ECO:0000256" key="3">
    <source>
        <dbReference type="ARBA" id="ARBA00022840"/>
    </source>
</evidence>
<dbReference type="AlphaFoldDB" id="A0A485LTX1"/>
<dbReference type="PROSITE" id="PS00211">
    <property type="entry name" value="ABC_TRANSPORTER_1"/>
    <property type="match status" value="2"/>
</dbReference>
<organism evidence="5">
    <name type="scientific">anaerobic digester metagenome</name>
    <dbReference type="NCBI Taxonomy" id="1263854"/>
    <lineage>
        <taxon>unclassified sequences</taxon>
        <taxon>metagenomes</taxon>
        <taxon>ecological metagenomes</taxon>
    </lineage>
</organism>
<evidence type="ECO:0000256" key="1">
    <source>
        <dbReference type="ARBA" id="ARBA00022448"/>
    </source>
</evidence>
<dbReference type="SMART" id="SM00382">
    <property type="entry name" value="AAA"/>
    <property type="match status" value="2"/>
</dbReference>
<dbReference type="NCBIfam" id="NF010167">
    <property type="entry name" value="PRK13648.1"/>
    <property type="match status" value="2"/>
</dbReference>
<dbReference type="InterPro" id="IPR003439">
    <property type="entry name" value="ABC_transporter-like_ATP-bd"/>
</dbReference>
<dbReference type="SUPFAM" id="SSF52540">
    <property type="entry name" value="P-loop containing nucleoside triphosphate hydrolases"/>
    <property type="match status" value="2"/>
</dbReference>
<dbReference type="PANTHER" id="PTHR43553">
    <property type="entry name" value="HEAVY METAL TRANSPORTER"/>
    <property type="match status" value="1"/>
</dbReference>
<evidence type="ECO:0000256" key="2">
    <source>
        <dbReference type="ARBA" id="ARBA00022741"/>
    </source>
</evidence>
<accession>A0A485LTX1</accession>
<dbReference type="CDD" id="cd03225">
    <property type="entry name" value="ABC_cobalt_CbiO_domain1"/>
    <property type="match status" value="2"/>
</dbReference>
<dbReference type="Pfam" id="PF00005">
    <property type="entry name" value="ABC_tran"/>
    <property type="match status" value="2"/>
</dbReference>
<protein>
    <submittedName>
        <fullName evidence="5">ABC-type cobalt transport system, ATPase component</fullName>
    </submittedName>
</protein>
<keyword evidence="3" id="KW-0067">ATP-binding</keyword>